<dbReference type="PANTHER" id="PTHR36510:SF3">
    <property type="entry name" value="CONSERVED PROTEIN"/>
    <property type="match status" value="1"/>
</dbReference>
<dbReference type="EMBL" id="VOSM01000001">
    <property type="protein sequence ID" value="TXD38870.1"/>
    <property type="molecule type" value="Genomic_DNA"/>
</dbReference>
<comment type="caution">
    <text evidence="3">The sequence shown here is derived from an EMBL/GenBank/DDBJ whole genome shotgun (WGS) entry which is preliminary data.</text>
</comment>
<dbReference type="Pfam" id="PF04107">
    <property type="entry name" value="GCS2"/>
    <property type="match status" value="1"/>
</dbReference>
<dbReference type="OrthoDB" id="240589at2"/>
<gene>
    <name evidence="3" type="ORF">FRC98_00250</name>
</gene>
<organism evidence="3 4">
    <name type="scientific">Lujinxingia vulgaris</name>
    <dbReference type="NCBI Taxonomy" id="2600176"/>
    <lineage>
        <taxon>Bacteria</taxon>
        <taxon>Deltaproteobacteria</taxon>
        <taxon>Bradymonadales</taxon>
        <taxon>Lujinxingiaceae</taxon>
        <taxon>Lujinxingia</taxon>
    </lineage>
</organism>
<name>A0A5C6XIX1_9DELT</name>
<evidence type="ECO:0000313" key="3">
    <source>
        <dbReference type="EMBL" id="TXD38870.1"/>
    </source>
</evidence>
<dbReference type="GO" id="GO:0042398">
    <property type="term" value="P:modified amino acid biosynthetic process"/>
    <property type="evidence" value="ECO:0007669"/>
    <property type="project" value="InterPro"/>
</dbReference>
<dbReference type="AlphaFoldDB" id="A0A5C6XIX1"/>
<dbReference type="Proteomes" id="UP000321412">
    <property type="component" value="Unassembled WGS sequence"/>
</dbReference>
<dbReference type="SMART" id="SM00116">
    <property type="entry name" value="CBS"/>
    <property type="match status" value="2"/>
</dbReference>
<feature type="domain" description="CBS" evidence="2">
    <location>
        <begin position="510"/>
        <end position="568"/>
    </location>
</feature>
<dbReference type="PANTHER" id="PTHR36510">
    <property type="entry name" value="GLUTAMATE--CYSTEINE LIGASE 2-RELATED"/>
    <property type="match status" value="1"/>
</dbReference>
<dbReference type="Gene3D" id="3.10.580.10">
    <property type="entry name" value="CBS-domain"/>
    <property type="match status" value="1"/>
</dbReference>
<reference evidence="3 4" key="1">
    <citation type="submission" date="2019-08" db="EMBL/GenBank/DDBJ databases">
        <title>Bradymonadales sp. TMQ4.</title>
        <authorList>
            <person name="Liang Q."/>
        </authorList>
    </citation>
    <scope>NUCLEOTIDE SEQUENCE [LARGE SCALE GENOMIC DNA]</scope>
    <source>
        <strain evidence="3 4">TMQ4</strain>
    </source>
</reference>
<dbReference type="InterPro" id="IPR014746">
    <property type="entry name" value="Gln_synth/guanido_kin_cat_dom"/>
</dbReference>
<protein>
    <submittedName>
        <fullName evidence="3">CBS domain-containing protein</fullName>
    </submittedName>
</protein>
<sequence>MGEHDVKGMVGGDQLRHFMRRLLGDVRALEKMLDEGMIESGIRRIGAEQELFLLDSSYRPAPLAMRALERLNDKRFTTELAQFNLEFNLEPRVFGDDCLGKMEDDIVELVDKVREVLAEDKGHVALAGILPTLQKSDLGLDSMTPNPRYRILNDALSRLRGGDYEFYIKGQDEFIVKHDSVMLEACNTSFQVHFQVGPEEFAKLYNVAQVVSAPVTALAANSPLLFGKRLWHETRIALLEQSIDTRPTRHHMRDLNPRVTFGTKWIDDSVLEIFREDIARFRLLFATELDEDPFEALAAGRVPGLKALCLHNGTVYRWNRPCYGISEGRPHLRIENRVLPAGPTPADEVANAAFWFGMMAGVVDAYGDMREKMNFDDARHNFFAAARHGLDAPMTWLDGKSGTVREIIESTLLPLSREALTRHGIRPQDVDRYMGIIEDRVATRRTGASWLLQSYSELGSSLTAGEKLSALTAATVRRQEANEPVHTWPLASVQERTTWRDNYLKVSQYMTTDLITVNDGELIDLVASVMDWQHLRHVPVEDNEHRLVGLVTRRTMMRLLGSGALRDEEPVPVSQIMERDVITVTPDTLTLDAIRLMGEKRISCLPVVDGEKLVGIITERDFMDIARDLLADKLRGEEPPAEAQAAE</sequence>
<dbReference type="GO" id="GO:0004357">
    <property type="term" value="F:glutamate-cysteine ligase activity"/>
    <property type="evidence" value="ECO:0007669"/>
    <property type="project" value="InterPro"/>
</dbReference>
<keyword evidence="4" id="KW-1185">Reference proteome</keyword>
<dbReference type="InterPro" id="IPR000644">
    <property type="entry name" value="CBS_dom"/>
</dbReference>
<dbReference type="RefSeq" id="WP_146979309.1">
    <property type="nucleotide sequence ID" value="NZ_VOSM01000001.1"/>
</dbReference>
<feature type="domain" description="CBS" evidence="2">
    <location>
        <begin position="577"/>
        <end position="633"/>
    </location>
</feature>
<evidence type="ECO:0000256" key="1">
    <source>
        <dbReference type="PROSITE-ProRule" id="PRU00703"/>
    </source>
</evidence>
<dbReference type="PROSITE" id="PS51371">
    <property type="entry name" value="CBS"/>
    <property type="match status" value="2"/>
</dbReference>
<dbReference type="InterPro" id="IPR046342">
    <property type="entry name" value="CBS_dom_sf"/>
</dbReference>
<keyword evidence="1" id="KW-0129">CBS domain</keyword>
<dbReference type="CDD" id="cd04584">
    <property type="entry name" value="CBS_pair_AcuB_like"/>
    <property type="match status" value="1"/>
</dbReference>
<dbReference type="Pfam" id="PF00571">
    <property type="entry name" value="CBS"/>
    <property type="match status" value="2"/>
</dbReference>
<accession>A0A5C6XIX1</accession>
<dbReference type="InterPro" id="IPR006336">
    <property type="entry name" value="GCS2"/>
</dbReference>
<dbReference type="SUPFAM" id="SSF54631">
    <property type="entry name" value="CBS-domain pair"/>
    <property type="match status" value="1"/>
</dbReference>
<evidence type="ECO:0000313" key="4">
    <source>
        <dbReference type="Proteomes" id="UP000321412"/>
    </source>
</evidence>
<evidence type="ECO:0000259" key="2">
    <source>
        <dbReference type="PROSITE" id="PS51371"/>
    </source>
</evidence>
<dbReference type="Gene3D" id="3.30.590.20">
    <property type="match status" value="1"/>
</dbReference>
<dbReference type="InterPro" id="IPR050141">
    <property type="entry name" value="GCL_type2/YbdK_subfam"/>
</dbReference>
<proteinExistence type="predicted"/>
<dbReference type="SUPFAM" id="SSF55931">
    <property type="entry name" value="Glutamine synthetase/guanido kinase"/>
    <property type="match status" value="1"/>
</dbReference>